<feature type="chain" id="PRO_5045713486" description="SH3b domain-containing protein" evidence="1">
    <location>
        <begin position="31"/>
        <end position="113"/>
    </location>
</feature>
<dbReference type="EMBL" id="BNDY01000017">
    <property type="protein sequence ID" value="GHI42951.1"/>
    <property type="molecule type" value="Genomic_DNA"/>
</dbReference>
<accession>A0ABQ3R095</accession>
<sequence length="113" mass="11907">MSLRSPLAALGLCAAGAAVAVLATAQTAAAGEFAHNGYTGRVTAKSGLLLRDRPTRSSRIVGAAAYGSIVHIFCRTGGDRVHGNDHWYLLTDGTWAWASAYYIDNIGAVPRWC</sequence>
<keyword evidence="1" id="KW-0732">Signal</keyword>
<evidence type="ECO:0000259" key="2">
    <source>
        <dbReference type="Pfam" id="PF08239"/>
    </source>
</evidence>
<feature type="signal peptide" evidence="1">
    <location>
        <begin position="1"/>
        <end position="30"/>
    </location>
</feature>
<name>A0ABQ3R095_9ACTN</name>
<keyword evidence="4" id="KW-1185">Reference proteome</keyword>
<organism evidence="3 4">
    <name type="scientific">Streptomyces violascens</name>
    <dbReference type="NCBI Taxonomy" id="67381"/>
    <lineage>
        <taxon>Bacteria</taxon>
        <taxon>Bacillati</taxon>
        <taxon>Actinomycetota</taxon>
        <taxon>Actinomycetes</taxon>
        <taxon>Kitasatosporales</taxon>
        <taxon>Streptomycetaceae</taxon>
        <taxon>Streptomyces</taxon>
    </lineage>
</organism>
<proteinExistence type="predicted"/>
<reference evidence="3" key="1">
    <citation type="submission" date="2024-05" db="EMBL/GenBank/DDBJ databases">
        <title>Whole genome shotgun sequence of Streptomyces violascens NBRC 12920.</title>
        <authorList>
            <person name="Komaki H."/>
            <person name="Tamura T."/>
        </authorList>
    </citation>
    <scope>NUCLEOTIDE SEQUENCE</scope>
    <source>
        <strain evidence="3">NBRC 12920</strain>
    </source>
</reference>
<protein>
    <recommendedName>
        <fullName evidence="2">SH3b domain-containing protein</fullName>
    </recommendedName>
</protein>
<feature type="domain" description="SH3b" evidence="2">
    <location>
        <begin position="47"/>
        <end position="104"/>
    </location>
</feature>
<comment type="caution">
    <text evidence="3">The sequence shown here is derived from an EMBL/GenBank/DDBJ whole genome shotgun (WGS) entry which is preliminary data.</text>
</comment>
<evidence type="ECO:0000313" key="3">
    <source>
        <dbReference type="EMBL" id="GHI42951.1"/>
    </source>
</evidence>
<dbReference type="Pfam" id="PF08239">
    <property type="entry name" value="SH3_3"/>
    <property type="match status" value="1"/>
</dbReference>
<gene>
    <name evidence="3" type="ORF">Sviol_73590</name>
</gene>
<evidence type="ECO:0000256" key="1">
    <source>
        <dbReference type="SAM" id="SignalP"/>
    </source>
</evidence>
<dbReference type="Proteomes" id="UP001050808">
    <property type="component" value="Unassembled WGS sequence"/>
</dbReference>
<dbReference type="InterPro" id="IPR003646">
    <property type="entry name" value="SH3-like_bac-type"/>
</dbReference>
<evidence type="ECO:0000313" key="4">
    <source>
        <dbReference type="Proteomes" id="UP001050808"/>
    </source>
</evidence>
<dbReference type="Gene3D" id="2.30.30.40">
    <property type="entry name" value="SH3 Domains"/>
    <property type="match status" value="1"/>
</dbReference>